<dbReference type="Proteomes" id="UP000250079">
    <property type="component" value="Chromosome"/>
</dbReference>
<comment type="subcellular location">
    <subcellularLocation>
        <location evidence="1 9">Cell membrane</location>
        <topology evidence="1 9">Multi-pass membrane protein</topology>
    </subcellularLocation>
</comment>
<dbReference type="Pfam" id="PF02355">
    <property type="entry name" value="SecD_SecF_C"/>
    <property type="match status" value="1"/>
</dbReference>
<feature type="transmembrane region" description="Helical" evidence="9">
    <location>
        <begin position="48"/>
        <end position="69"/>
    </location>
</feature>
<dbReference type="PRINTS" id="PR01755">
    <property type="entry name" value="SECFTRNLCASE"/>
</dbReference>
<dbReference type="InterPro" id="IPR048634">
    <property type="entry name" value="SecD_SecF_C"/>
</dbReference>
<dbReference type="InterPro" id="IPR022645">
    <property type="entry name" value="SecD/SecF_bac"/>
</dbReference>
<dbReference type="InterPro" id="IPR022813">
    <property type="entry name" value="SecD/SecF_arch_bac"/>
</dbReference>
<evidence type="ECO:0000313" key="12">
    <source>
        <dbReference type="Proteomes" id="UP000250079"/>
    </source>
</evidence>
<organism evidence="11 12">
    <name type="scientific">Granulosicoccus antarcticus IMCC3135</name>
    <dbReference type="NCBI Taxonomy" id="1192854"/>
    <lineage>
        <taxon>Bacteria</taxon>
        <taxon>Pseudomonadati</taxon>
        <taxon>Pseudomonadota</taxon>
        <taxon>Gammaproteobacteria</taxon>
        <taxon>Chromatiales</taxon>
        <taxon>Granulosicoccaceae</taxon>
        <taxon>Granulosicoccus</taxon>
    </lineage>
</organism>
<gene>
    <name evidence="9" type="primary">secF</name>
    <name evidence="11" type="ORF">IMCC3135_14220</name>
</gene>
<evidence type="ECO:0000259" key="10">
    <source>
        <dbReference type="Pfam" id="PF02355"/>
    </source>
</evidence>
<dbReference type="GO" id="GO:0005886">
    <property type="term" value="C:plasma membrane"/>
    <property type="evidence" value="ECO:0007669"/>
    <property type="project" value="UniProtKB-SubCell"/>
</dbReference>
<name>A0A2Z2NNX0_9GAMM</name>
<dbReference type="GO" id="GO:0065002">
    <property type="term" value="P:intracellular protein transmembrane transport"/>
    <property type="evidence" value="ECO:0007669"/>
    <property type="project" value="UniProtKB-UniRule"/>
</dbReference>
<evidence type="ECO:0000256" key="1">
    <source>
        <dbReference type="ARBA" id="ARBA00004651"/>
    </source>
</evidence>
<feature type="transmembrane region" description="Helical" evidence="9">
    <location>
        <begin position="271"/>
        <end position="289"/>
    </location>
</feature>
<sequence>MYKVQPPRLLMTFRQNWKWKKGCDPDRSVKMHSLFEGTNFDFMGRQKLATWFSGITMVLSFVAIFGMGLNLGVDFTGGYTMELAYQESPDLPTIRTALETAELGDTLVQNFGTAKSVLVRIAPQEGLAANTISQTVLTALKTTSDSSISVRSVDFVGPQVGEELREKGGLSILIALGAIAVYVWMRYEKKFAVGAILATVHDIIVTIGFFALFGIEFNLTVLAALLAVIGYSLNDTIVVYDRIRENFRKIRDASPEQVMNDAINQTLSRTLITSGTTLMVVVSMLLLGGPTIHGFALALLIGIGYGTYSSIFVASMTVKAMGISREDLLPVEKEGTELDSLP</sequence>
<keyword evidence="6 9" id="KW-1133">Transmembrane helix</keyword>
<dbReference type="Pfam" id="PF07549">
    <property type="entry name" value="Sec_GG"/>
    <property type="match status" value="1"/>
</dbReference>
<comment type="function">
    <text evidence="9">Part of the Sec protein translocase complex. Interacts with the SecYEG preprotein conducting channel. SecDF uses the proton motive force (PMF) to complete protein translocation after the ATP-dependent function of SecA.</text>
</comment>
<evidence type="ECO:0000256" key="4">
    <source>
        <dbReference type="ARBA" id="ARBA00022692"/>
    </source>
</evidence>
<dbReference type="GO" id="GO:0043952">
    <property type="term" value="P:protein transport by the Sec complex"/>
    <property type="evidence" value="ECO:0007669"/>
    <property type="project" value="UniProtKB-UniRule"/>
</dbReference>
<evidence type="ECO:0000256" key="9">
    <source>
        <dbReference type="HAMAP-Rule" id="MF_01464"/>
    </source>
</evidence>
<keyword evidence="4 9" id="KW-0812">Transmembrane</keyword>
<feature type="domain" description="Protein export membrane protein SecD/SecF C-terminal" evidence="10">
    <location>
        <begin position="139"/>
        <end position="321"/>
    </location>
</feature>
<reference evidence="11 12" key="1">
    <citation type="submission" date="2016-12" db="EMBL/GenBank/DDBJ databases">
        <authorList>
            <person name="Song W.-J."/>
            <person name="Kurnit D.M."/>
        </authorList>
    </citation>
    <scope>NUCLEOTIDE SEQUENCE [LARGE SCALE GENOMIC DNA]</scope>
    <source>
        <strain evidence="11 12">IMCC3135</strain>
    </source>
</reference>
<comment type="subunit">
    <text evidence="9">Forms a complex with SecD. Part of the essential Sec protein translocation apparatus which comprises SecA, SecYEG and auxiliary proteins SecDF-YajC and YidC.</text>
</comment>
<dbReference type="InterPro" id="IPR005665">
    <property type="entry name" value="SecF_bac"/>
</dbReference>
<feature type="transmembrane region" description="Helical" evidence="9">
    <location>
        <begin position="192"/>
        <end position="215"/>
    </location>
</feature>
<proteinExistence type="inferred from homology"/>
<dbReference type="KEGG" id="gai:IMCC3135_14220"/>
<keyword evidence="3 9" id="KW-1003">Cell membrane</keyword>
<evidence type="ECO:0000256" key="8">
    <source>
        <dbReference type="ARBA" id="ARBA00023136"/>
    </source>
</evidence>
<protein>
    <recommendedName>
        <fullName evidence="9">Protein-export membrane protein SecF</fullName>
    </recommendedName>
</protein>
<feature type="transmembrane region" description="Helical" evidence="9">
    <location>
        <begin position="168"/>
        <end position="185"/>
    </location>
</feature>
<dbReference type="InterPro" id="IPR022646">
    <property type="entry name" value="SecD/SecF_CS"/>
</dbReference>
<feature type="transmembrane region" description="Helical" evidence="9">
    <location>
        <begin position="221"/>
        <end position="240"/>
    </location>
</feature>
<dbReference type="GO" id="GO:0015450">
    <property type="term" value="F:protein-transporting ATPase activity"/>
    <property type="evidence" value="ECO:0007669"/>
    <property type="project" value="InterPro"/>
</dbReference>
<dbReference type="NCBIfam" id="TIGR00966">
    <property type="entry name" value="transloc_SecF"/>
    <property type="match status" value="1"/>
</dbReference>
<keyword evidence="7 9" id="KW-0811">Translocation</keyword>
<dbReference type="AlphaFoldDB" id="A0A2Z2NNX0"/>
<dbReference type="NCBIfam" id="TIGR00916">
    <property type="entry name" value="2A0604s01"/>
    <property type="match status" value="1"/>
</dbReference>
<evidence type="ECO:0000256" key="6">
    <source>
        <dbReference type="ARBA" id="ARBA00022989"/>
    </source>
</evidence>
<dbReference type="HAMAP" id="MF_01464_B">
    <property type="entry name" value="SecF_B"/>
    <property type="match status" value="1"/>
</dbReference>
<keyword evidence="8 9" id="KW-0472">Membrane</keyword>
<dbReference type="EMBL" id="CP018632">
    <property type="protein sequence ID" value="ASJ72929.1"/>
    <property type="molecule type" value="Genomic_DNA"/>
</dbReference>
<dbReference type="GO" id="GO:0006605">
    <property type="term" value="P:protein targeting"/>
    <property type="evidence" value="ECO:0007669"/>
    <property type="project" value="UniProtKB-UniRule"/>
</dbReference>
<dbReference type="PANTHER" id="PTHR30081">
    <property type="entry name" value="PROTEIN-EXPORT MEMBRANE PROTEIN SEC"/>
    <property type="match status" value="1"/>
</dbReference>
<dbReference type="Gene3D" id="1.20.1640.10">
    <property type="entry name" value="Multidrug efflux transporter AcrB transmembrane domain"/>
    <property type="match status" value="1"/>
</dbReference>
<dbReference type="InterPro" id="IPR055344">
    <property type="entry name" value="SecD_SecF_C_bact"/>
</dbReference>
<evidence type="ECO:0000256" key="3">
    <source>
        <dbReference type="ARBA" id="ARBA00022475"/>
    </source>
</evidence>
<comment type="similarity">
    <text evidence="9">Belongs to the SecD/SecF family. SecF subfamily.</text>
</comment>
<dbReference type="SUPFAM" id="SSF82866">
    <property type="entry name" value="Multidrug efflux transporter AcrB transmembrane domain"/>
    <property type="match status" value="1"/>
</dbReference>
<evidence type="ECO:0000256" key="7">
    <source>
        <dbReference type="ARBA" id="ARBA00023010"/>
    </source>
</evidence>
<evidence type="ECO:0000256" key="2">
    <source>
        <dbReference type="ARBA" id="ARBA00022448"/>
    </source>
</evidence>
<keyword evidence="12" id="KW-1185">Reference proteome</keyword>
<keyword evidence="5 9" id="KW-0653">Protein transport</keyword>
<accession>A0A2Z2NNX0</accession>
<evidence type="ECO:0000313" key="11">
    <source>
        <dbReference type="EMBL" id="ASJ72929.1"/>
    </source>
</evidence>
<keyword evidence="2 9" id="KW-0813">Transport</keyword>
<evidence type="ECO:0000256" key="5">
    <source>
        <dbReference type="ARBA" id="ARBA00022927"/>
    </source>
</evidence>
<dbReference type="PANTHER" id="PTHR30081:SF8">
    <property type="entry name" value="PROTEIN TRANSLOCASE SUBUNIT SECF"/>
    <property type="match status" value="1"/>
</dbReference>
<feature type="transmembrane region" description="Helical" evidence="9">
    <location>
        <begin position="295"/>
        <end position="318"/>
    </location>
</feature>